<proteinExistence type="predicted"/>
<reference evidence="3" key="1">
    <citation type="journal article" date="2019" name="Int. J. Syst. Evol. Microbiol.">
        <title>The Global Catalogue of Microorganisms (GCM) 10K type strain sequencing project: providing services to taxonomists for standard genome sequencing and annotation.</title>
        <authorList>
            <consortium name="The Broad Institute Genomics Platform"/>
            <consortium name="The Broad Institute Genome Sequencing Center for Infectious Disease"/>
            <person name="Wu L."/>
            <person name="Ma J."/>
        </authorList>
    </citation>
    <scope>NUCLEOTIDE SEQUENCE [LARGE SCALE GENOMIC DNA]</scope>
    <source>
        <strain evidence="3">CGMCC 1.18578</strain>
    </source>
</reference>
<evidence type="ECO:0000313" key="2">
    <source>
        <dbReference type="EMBL" id="MFC5528453.1"/>
    </source>
</evidence>
<evidence type="ECO:0000313" key="3">
    <source>
        <dbReference type="Proteomes" id="UP001596108"/>
    </source>
</evidence>
<evidence type="ECO:0008006" key="4">
    <source>
        <dbReference type="Google" id="ProtNLM"/>
    </source>
</evidence>
<keyword evidence="3" id="KW-1185">Reference proteome</keyword>
<comment type="caution">
    <text evidence="2">The sequence shown here is derived from an EMBL/GenBank/DDBJ whole genome shotgun (WGS) entry which is preliminary data.</text>
</comment>
<dbReference type="RefSeq" id="WP_378110290.1">
    <property type="nucleotide sequence ID" value="NZ_JBHSNC010000010.1"/>
</dbReference>
<gene>
    <name evidence="2" type="ORF">ACFPQ4_03175</name>
</gene>
<evidence type="ECO:0000256" key="1">
    <source>
        <dbReference type="SAM" id="Phobius"/>
    </source>
</evidence>
<name>A0ABW0QUL8_9BACL</name>
<dbReference type="EMBL" id="JBHSNC010000010">
    <property type="protein sequence ID" value="MFC5528453.1"/>
    <property type="molecule type" value="Genomic_DNA"/>
</dbReference>
<dbReference type="Proteomes" id="UP001596108">
    <property type="component" value="Unassembled WGS sequence"/>
</dbReference>
<keyword evidence="1" id="KW-0812">Transmembrane</keyword>
<organism evidence="2 3">
    <name type="scientific">Cohnella yongneupensis</name>
    <dbReference type="NCBI Taxonomy" id="425006"/>
    <lineage>
        <taxon>Bacteria</taxon>
        <taxon>Bacillati</taxon>
        <taxon>Bacillota</taxon>
        <taxon>Bacilli</taxon>
        <taxon>Bacillales</taxon>
        <taxon>Paenibacillaceae</taxon>
        <taxon>Cohnella</taxon>
    </lineage>
</organism>
<feature type="transmembrane region" description="Helical" evidence="1">
    <location>
        <begin position="27"/>
        <end position="48"/>
    </location>
</feature>
<keyword evidence="1" id="KW-0472">Membrane</keyword>
<accession>A0ABW0QUL8</accession>
<sequence length="70" mass="7855">MKVMINGRELQERMESLGQREQSYFEVIKTAAIFIAGALLIICLPGVVDAIADVLDRFGPHIVHAYRAIR</sequence>
<protein>
    <recommendedName>
        <fullName evidence="4">Flagellin Flp1-like domain-containing protein</fullName>
    </recommendedName>
</protein>
<keyword evidence="1" id="KW-1133">Transmembrane helix</keyword>